<dbReference type="Gene3D" id="3.30.700.10">
    <property type="entry name" value="Glycoprotein, Type 4 Pilin"/>
    <property type="match status" value="1"/>
</dbReference>
<accession>A0A4Y7XDM8</accession>
<dbReference type="AlphaFoldDB" id="A0A4Y7XDM8"/>
<dbReference type="Pfam" id="PF07963">
    <property type="entry name" value="N_methyl"/>
    <property type="match status" value="1"/>
</dbReference>
<keyword evidence="8 11" id="KW-0472">Membrane</keyword>
<name>A0A4Y7XDM8_9GAMM</name>
<evidence type="ECO:0000256" key="2">
    <source>
        <dbReference type="ARBA" id="ARBA00021549"/>
    </source>
</evidence>
<evidence type="ECO:0000256" key="8">
    <source>
        <dbReference type="ARBA" id="ARBA00023136"/>
    </source>
</evidence>
<keyword evidence="7 11" id="KW-1133">Transmembrane helix</keyword>
<evidence type="ECO:0000256" key="11">
    <source>
        <dbReference type="SAM" id="Phobius"/>
    </source>
</evidence>
<keyword evidence="14" id="KW-1185">Reference proteome</keyword>
<dbReference type="GO" id="GO:0005886">
    <property type="term" value="C:plasma membrane"/>
    <property type="evidence" value="ECO:0007669"/>
    <property type="project" value="UniProtKB-SubCell"/>
</dbReference>
<dbReference type="NCBIfam" id="TIGR02532">
    <property type="entry name" value="IV_pilin_GFxxxE"/>
    <property type="match status" value="1"/>
</dbReference>
<dbReference type="InterPro" id="IPR022346">
    <property type="entry name" value="T2SS_GspH"/>
</dbReference>
<evidence type="ECO:0000256" key="3">
    <source>
        <dbReference type="ARBA" id="ARBA00022475"/>
    </source>
</evidence>
<protein>
    <recommendedName>
        <fullName evidence="2">Type II secretion system protein H</fullName>
    </recommendedName>
    <alternativeName>
        <fullName evidence="10">General secretion pathway protein H</fullName>
    </alternativeName>
</protein>
<evidence type="ECO:0000256" key="4">
    <source>
        <dbReference type="ARBA" id="ARBA00022481"/>
    </source>
</evidence>
<keyword evidence="5" id="KW-0997">Cell inner membrane</keyword>
<evidence type="ECO:0000256" key="5">
    <source>
        <dbReference type="ARBA" id="ARBA00022519"/>
    </source>
</evidence>
<evidence type="ECO:0000256" key="1">
    <source>
        <dbReference type="ARBA" id="ARBA00004377"/>
    </source>
</evidence>
<dbReference type="GO" id="GO:0015628">
    <property type="term" value="P:protein secretion by the type II secretion system"/>
    <property type="evidence" value="ECO:0007669"/>
    <property type="project" value="InterPro"/>
</dbReference>
<gene>
    <name evidence="13" type="ORF">E2B99_04140</name>
</gene>
<organism evidence="13 14">
    <name type="scientific">Alkanindiges illinoisensis</name>
    <dbReference type="NCBI Taxonomy" id="197183"/>
    <lineage>
        <taxon>Bacteria</taxon>
        <taxon>Pseudomonadati</taxon>
        <taxon>Pseudomonadota</taxon>
        <taxon>Gammaproteobacteria</taxon>
        <taxon>Moraxellales</taxon>
        <taxon>Moraxellaceae</taxon>
        <taxon>Alkanindiges</taxon>
    </lineage>
</organism>
<evidence type="ECO:0000259" key="12">
    <source>
        <dbReference type="Pfam" id="PF12019"/>
    </source>
</evidence>
<comment type="similarity">
    <text evidence="9">Belongs to the GSP H family.</text>
</comment>
<dbReference type="OrthoDB" id="6713278at2"/>
<dbReference type="PROSITE" id="PS00409">
    <property type="entry name" value="PROKAR_NTER_METHYL"/>
    <property type="match status" value="1"/>
</dbReference>
<comment type="subcellular location">
    <subcellularLocation>
        <location evidence="1">Cell inner membrane</location>
        <topology evidence="1">Single-pass membrane protein</topology>
    </subcellularLocation>
</comment>
<evidence type="ECO:0000313" key="13">
    <source>
        <dbReference type="EMBL" id="TEU29262.1"/>
    </source>
</evidence>
<feature type="transmembrane region" description="Helical" evidence="11">
    <location>
        <begin position="12"/>
        <end position="37"/>
    </location>
</feature>
<dbReference type="Proteomes" id="UP000297834">
    <property type="component" value="Unassembled WGS sequence"/>
</dbReference>
<evidence type="ECO:0000313" key="14">
    <source>
        <dbReference type="Proteomes" id="UP000297834"/>
    </source>
</evidence>
<feature type="domain" description="General secretion pathway GspH" evidence="12">
    <location>
        <begin position="44"/>
        <end position="146"/>
    </location>
</feature>
<sequence>MGMQSRRGFTLVELMVTIAVVAILAMIAAPSFTVIIARQQLNKAVRDLGTTLSEARSQAILLRKDVTLTLNSAAMNTKDNFYWQPYSDYSTDDVNMRAKNNKLTSTTTTLTFTYTGAVKNTTTDTDFVVCNPIARVSKTLSVSRSGIQIYKADGTCS</sequence>
<evidence type="ECO:0000256" key="6">
    <source>
        <dbReference type="ARBA" id="ARBA00022692"/>
    </source>
</evidence>
<dbReference type="InterPro" id="IPR012902">
    <property type="entry name" value="N_methyl_site"/>
</dbReference>
<dbReference type="InterPro" id="IPR045584">
    <property type="entry name" value="Pilin-like"/>
</dbReference>
<evidence type="ECO:0000256" key="7">
    <source>
        <dbReference type="ARBA" id="ARBA00022989"/>
    </source>
</evidence>
<evidence type="ECO:0000256" key="9">
    <source>
        <dbReference type="ARBA" id="ARBA00025772"/>
    </source>
</evidence>
<reference evidence="13 14" key="1">
    <citation type="submission" date="2019-03" db="EMBL/GenBank/DDBJ databases">
        <title>Alkanindiges illinoisensis: a potential pathogenic isolated from ascites of a gastric cancer patient with abdominal metastasis.</title>
        <authorList>
            <person name="Hu X."/>
            <person name="Yang B."/>
            <person name="Yan X."/>
            <person name="Lin L."/>
            <person name="Zhao H."/>
            <person name="Zhou F."/>
            <person name="Su B."/>
            <person name="Chen J."/>
            <person name="Rui Y."/>
            <person name="Wang Q."/>
            <person name="Zheng L."/>
        </authorList>
    </citation>
    <scope>NUCLEOTIDE SEQUENCE [LARGE SCALE GENOMIC DNA]</scope>
    <source>
        <strain evidence="13 14">NFYY 23406</strain>
    </source>
</reference>
<dbReference type="EMBL" id="SNTY01000014">
    <property type="protein sequence ID" value="TEU29262.1"/>
    <property type="molecule type" value="Genomic_DNA"/>
</dbReference>
<dbReference type="Pfam" id="PF12019">
    <property type="entry name" value="GspH"/>
    <property type="match status" value="1"/>
</dbReference>
<keyword evidence="3" id="KW-1003">Cell membrane</keyword>
<keyword evidence="4" id="KW-0488">Methylation</keyword>
<comment type="caution">
    <text evidence="13">The sequence shown here is derived from an EMBL/GenBank/DDBJ whole genome shotgun (WGS) entry which is preliminary data.</text>
</comment>
<dbReference type="GO" id="GO:0015627">
    <property type="term" value="C:type II protein secretion system complex"/>
    <property type="evidence" value="ECO:0007669"/>
    <property type="project" value="InterPro"/>
</dbReference>
<dbReference type="SUPFAM" id="SSF54523">
    <property type="entry name" value="Pili subunits"/>
    <property type="match status" value="1"/>
</dbReference>
<evidence type="ECO:0000256" key="10">
    <source>
        <dbReference type="ARBA" id="ARBA00030775"/>
    </source>
</evidence>
<proteinExistence type="inferred from homology"/>
<keyword evidence="6 11" id="KW-0812">Transmembrane</keyword>